<evidence type="ECO:0000313" key="13">
    <source>
        <dbReference type="EMBL" id="MEL5988274.1"/>
    </source>
</evidence>
<keyword evidence="14" id="KW-1185">Reference proteome</keyword>
<comment type="caution">
    <text evidence="13">The sequence shown here is derived from an EMBL/GenBank/DDBJ whole genome shotgun (WGS) entry which is preliminary data.</text>
</comment>
<comment type="catalytic activity">
    <reaction evidence="1">
        <text>coproporphyrinogen III + 3 O2 = coproporphyrin III + 3 H2O2</text>
        <dbReference type="Rhea" id="RHEA:43436"/>
        <dbReference type="ChEBI" id="CHEBI:15379"/>
        <dbReference type="ChEBI" id="CHEBI:16240"/>
        <dbReference type="ChEBI" id="CHEBI:57309"/>
        <dbReference type="ChEBI" id="CHEBI:131725"/>
        <dbReference type="EC" id="1.3.3.15"/>
    </reaction>
    <physiologicalReaction direction="left-to-right" evidence="1">
        <dbReference type="Rhea" id="RHEA:43437"/>
    </physiologicalReaction>
</comment>
<keyword evidence="10 11" id="KW-0350">Heme biosynthesis</keyword>
<dbReference type="Gene3D" id="1.10.3110.10">
    <property type="entry name" value="protoporphyrinogen ix oxidase, domain 3"/>
    <property type="match status" value="1"/>
</dbReference>
<comment type="cofactor">
    <cofactor evidence="2 11">
        <name>FAD</name>
        <dbReference type="ChEBI" id="CHEBI:57692"/>
    </cofactor>
</comment>
<evidence type="ECO:0000256" key="9">
    <source>
        <dbReference type="ARBA" id="ARBA00023002"/>
    </source>
</evidence>
<dbReference type="GO" id="GO:0004729">
    <property type="term" value="F:oxygen-dependent protoporphyrinogen oxidase activity"/>
    <property type="evidence" value="ECO:0007669"/>
    <property type="project" value="UniProtKB-EC"/>
</dbReference>
<keyword evidence="8 11" id="KW-0274">FAD</keyword>
<dbReference type="SUPFAM" id="SSF54373">
    <property type="entry name" value="FAD-linked reductases, C-terminal domain"/>
    <property type="match status" value="1"/>
</dbReference>
<comment type="pathway">
    <text evidence="3 11">Porphyrin-containing compound metabolism; protoheme biosynthesis.</text>
</comment>
<accession>A0ABU9LLE5</accession>
<dbReference type="RefSeq" id="WP_165442664.1">
    <property type="nucleotide sequence ID" value="NZ_CP147847.1"/>
</dbReference>
<evidence type="ECO:0000256" key="2">
    <source>
        <dbReference type="ARBA" id="ARBA00001974"/>
    </source>
</evidence>
<keyword evidence="7 11" id="KW-0285">Flavoprotein</keyword>
<dbReference type="PANTHER" id="PTHR42923:SF3">
    <property type="entry name" value="PROTOPORPHYRINOGEN OXIDASE"/>
    <property type="match status" value="1"/>
</dbReference>
<evidence type="ECO:0000256" key="4">
    <source>
        <dbReference type="ARBA" id="ARBA00008310"/>
    </source>
</evidence>
<dbReference type="NCBIfam" id="TIGR00562">
    <property type="entry name" value="proto_IX_ox"/>
    <property type="match status" value="1"/>
</dbReference>
<evidence type="ECO:0000256" key="1">
    <source>
        <dbReference type="ARBA" id="ARBA00001755"/>
    </source>
</evidence>
<evidence type="ECO:0000256" key="8">
    <source>
        <dbReference type="ARBA" id="ARBA00022827"/>
    </source>
</evidence>
<gene>
    <name evidence="13" type="primary">hemG</name>
    <name evidence="13" type="ORF">AAF454_07625</name>
</gene>
<reference evidence="13 14" key="1">
    <citation type="submission" date="2024-04" db="EMBL/GenBank/DDBJ databases">
        <authorList>
            <person name="Wu Y.S."/>
            <person name="Zhang L."/>
        </authorList>
    </citation>
    <scope>NUCLEOTIDE SEQUENCE [LARGE SCALE GENOMIC DNA]</scope>
    <source>
        <strain evidence="13 14">KG-01</strain>
    </source>
</reference>
<evidence type="ECO:0000256" key="3">
    <source>
        <dbReference type="ARBA" id="ARBA00004744"/>
    </source>
</evidence>
<dbReference type="EMBL" id="JBCEWA010000005">
    <property type="protein sequence ID" value="MEL5988274.1"/>
    <property type="molecule type" value="Genomic_DNA"/>
</dbReference>
<dbReference type="InterPro" id="IPR036188">
    <property type="entry name" value="FAD/NAD-bd_sf"/>
</dbReference>
<keyword evidence="11" id="KW-0963">Cytoplasm</keyword>
<evidence type="ECO:0000256" key="6">
    <source>
        <dbReference type="ARBA" id="ARBA00019046"/>
    </source>
</evidence>
<dbReference type="EC" id="1.3.3.15" evidence="5 11"/>
<evidence type="ECO:0000256" key="5">
    <source>
        <dbReference type="ARBA" id="ARBA00012402"/>
    </source>
</evidence>
<sequence>MTNDKRRVAIIGGGISGLTAAYYLQEQAKSAQLPTEIVLIEASHRFGGKIQTIVEDGYQIEKGPDSFTDHKGTVATLAKKLKVEKQLVRSKEERKFVAVNEELHAVPKGVQFGIPTEMTPFLTSDLVSWSGKARATFDFLRPQGKMTEDQSLGQWVRQRLGGEVLENLTEPLLSGIYNGDIDELSLQAVLPFLSTHSKTSSGLIQSMKSYTRSSDYLTDAEQSFSFVGGLETFVDALVHELTEVKLKKSVRVTNIQKSNHQLLLSLNNQSSIKADAVIIATSHTIAQSLFHEKQLLQELDGIPLNTVATVSLAFDETQIAHHFTGTDFVVSRNNDLSITAATFMNRKWQGTAPDGKVLIKAYIGRVGDEAIVELSDKGIEKVVLQDLHRLVGITGAPEKVIVTRYKNAMPQYTIGHLERVRKSKESLYEAYPTIRLIGNTYDGISIPKCVRQAIESAEQIMQELKDLPSFVIE</sequence>
<dbReference type="Gene3D" id="3.90.660.20">
    <property type="entry name" value="Protoporphyrinogen oxidase, mitochondrial, domain 2"/>
    <property type="match status" value="1"/>
</dbReference>
<evidence type="ECO:0000256" key="10">
    <source>
        <dbReference type="ARBA" id="ARBA00023133"/>
    </source>
</evidence>
<dbReference type="InterPro" id="IPR050464">
    <property type="entry name" value="Zeta_carotene_desat/Oxidored"/>
</dbReference>
<dbReference type="SUPFAM" id="SSF51905">
    <property type="entry name" value="FAD/NAD(P)-binding domain"/>
    <property type="match status" value="1"/>
</dbReference>
<keyword evidence="9 11" id="KW-0560">Oxidoreductase</keyword>
<comment type="subcellular location">
    <subcellularLocation>
        <location evidence="11">Cytoplasm</location>
    </subcellularLocation>
</comment>
<evidence type="ECO:0000259" key="12">
    <source>
        <dbReference type="Pfam" id="PF01593"/>
    </source>
</evidence>
<comment type="similarity">
    <text evidence="4 11">Belongs to the protoporphyrinogen/coproporphyrinogen oxidase family. Coproporphyrinogen III oxidase subfamily.</text>
</comment>
<protein>
    <recommendedName>
        <fullName evidence="6 11">Coproporphyrinogen III oxidase</fullName>
        <ecNumber evidence="5 11">1.3.3.15</ecNumber>
    </recommendedName>
</protein>
<dbReference type="InterPro" id="IPR002937">
    <property type="entry name" value="Amino_oxidase"/>
</dbReference>
<comment type="function">
    <text evidence="11">Involved in coproporphyrin-dependent heme b biosynthesis. Catalyzes the oxidation of coproporphyrinogen III to coproporphyrin III.</text>
</comment>
<proteinExistence type="inferred from homology"/>
<dbReference type="Proteomes" id="UP001398420">
    <property type="component" value="Unassembled WGS sequence"/>
</dbReference>
<feature type="domain" description="Amine oxidase" evidence="12">
    <location>
        <begin position="15"/>
        <end position="461"/>
    </location>
</feature>
<dbReference type="InterPro" id="IPR004572">
    <property type="entry name" value="Protoporphyrinogen_oxidase"/>
</dbReference>
<evidence type="ECO:0000256" key="7">
    <source>
        <dbReference type="ARBA" id="ARBA00022630"/>
    </source>
</evidence>
<organism evidence="13 14">
    <name type="scientific">Kurthia gibsonii</name>
    <dbReference type="NCBI Taxonomy" id="33946"/>
    <lineage>
        <taxon>Bacteria</taxon>
        <taxon>Bacillati</taxon>
        <taxon>Bacillota</taxon>
        <taxon>Bacilli</taxon>
        <taxon>Bacillales</taxon>
        <taxon>Caryophanaceae</taxon>
        <taxon>Kurthia</taxon>
    </lineage>
</organism>
<dbReference type="Gene3D" id="3.50.50.60">
    <property type="entry name" value="FAD/NAD(P)-binding domain"/>
    <property type="match status" value="1"/>
</dbReference>
<dbReference type="PANTHER" id="PTHR42923">
    <property type="entry name" value="PROTOPORPHYRINOGEN OXIDASE"/>
    <property type="match status" value="1"/>
</dbReference>
<evidence type="ECO:0000256" key="11">
    <source>
        <dbReference type="RuleBase" id="RU364052"/>
    </source>
</evidence>
<name>A0ABU9LLE5_9BACL</name>
<evidence type="ECO:0000313" key="14">
    <source>
        <dbReference type="Proteomes" id="UP001398420"/>
    </source>
</evidence>
<dbReference type="Pfam" id="PF01593">
    <property type="entry name" value="Amino_oxidase"/>
    <property type="match status" value="1"/>
</dbReference>